<organism evidence="2 3">
    <name type="scientific">Koribacter versatilis (strain Ellin345)</name>
    <dbReference type="NCBI Taxonomy" id="204669"/>
    <lineage>
        <taxon>Bacteria</taxon>
        <taxon>Pseudomonadati</taxon>
        <taxon>Acidobacteriota</taxon>
        <taxon>Terriglobia</taxon>
        <taxon>Terriglobales</taxon>
        <taxon>Candidatus Korobacteraceae</taxon>
        <taxon>Candidatus Korobacter</taxon>
    </lineage>
</organism>
<feature type="domain" description="R3H" evidence="1">
    <location>
        <begin position="98"/>
        <end position="164"/>
    </location>
</feature>
<name>Q1IV79_KORVE</name>
<evidence type="ECO:0000313" key="3">
    <source>
        <dbReference type="Proteomes" id="UP000002432"/>
    </source>
</evidence>
<dbReference type="InterPro" id="IPR015946">
    <property type="entry name" value="KH_dom-like_a/b"/>
</dbReference>
<dbReference type="Pfam" id="PF01424">
    <property type="entry name" value="R3H"/>
    <property type="match status" value="1"/>
</dbReference>
<dbReference type="EnsemblBacteria" id="ABF39221">
    <property type="protein sequence ID" value="ABF39221"/>
    <property type="gene ID" value="Acid345_0216"/>
</dbReference>
<dbReference type="RefSeq" id="WP_011521023.1">
    <property type="nucleotide sequence ID" value="NC_008009.1"/>
</dbReference>
<dbReference type="InterPro" id="IPR001374">
    <property type="entry name" value="R3H_dom"/>
</dbReference>
<proteinExistence type="predicted"/>
<accession>Q1IV79</accession>
<dbReference type="AlphaFoldDB" id="Q1IV79"/>
<dbReference type="InterPro" id="IPR039247">
    <property type="entry name" value="KhpB"/>
</dbReference>
<dbReference type="SUPFAM" id="SSF82708">
    <property type="entry name" value="R3H domain"/>
    <property type="match status" value="1"/>
</dbReference>
<dbReference type="HOGENOM" id="CLU_107590_0_0_0"/>
<dbReference type="Proteomes" id="UP000002432">
    <property type="component" value="Chromosome"/>
</dbReference>
<sequence>MPIDDKVAAAKKVSELLNTVIREGNLHLKYRITVDPPQPHKEFTAPEILVELSGPDSSLLLERNAELLRSLEFVCIEMLRLAPDEHDQLQFDSMGYRATRLDELKMAAQHAAAKVRDSGMPYSFAPMSSRERRIVHIALRSETDLRTESAGEAAGRHVVLYPKDYKGAAPVERRPSFGRRGRR</sequence>
<dbReference type="InterPro" id="IPR036867">
    <property type="entry name" value="R3H_dom_sf"/>
</dbReference>
<evidence type="ECO:0000313" key="2">
    <source>
        <dbReference type="EMBL" id="ABF39221.1"/>
    </source>
</evidence>
<dbReference type="PANTHER" id="PTHR35800:SF1">
    <property type="entry name" value="RNA-BINDING PROTEIN KHPB"/>
    <property type="match status" value="1"/>
</dbReference>
<dbReference type="eggNOG" id="COG1847">
    <property type="taxonomic scope" value="Bacteria"/>
</dbReference>
<dbReference type="KEGG" id="aba:Acid345_0216"/>
<protein>
    <submittedName>
        <fullName evidence="2">Single-stranded nucleic acid binding R3H</fullName>
    </submittedName>
</protein>
<dbReference type="GO" id="GO:0003723">
    <property type="term" value="F:RNA binding"/>
    <property type="evidence" value="ECO:0007669"/>
    <property type="project" value="InterPro"/>
</dbReference>
<reference evidence="2 3" key="1">
    <citation type="journal article" date="2009" name="Appl. Environ. Microbiol.">
        <title>Three genomes from the phylum Acidobacteria provide insight into the lifestyles of these microorganisms in soils.</title>
        <authorList>
            <person name="Ward N.L."/>
            <person name="Challacombe J.F."/>
            <person name="Janssen P.H."/>
            <person name="Henrissat B."/>
            <person name="Coutinho P.M."/>
            <person name="Wu M."/>
            <person name="Xie G."/>
            <person name="Haft D.H."/>
            <person name="Sait M."/>
            <person name="Badger J."/>
            <person name="Barabote R.D."/>
            <person name="Bradley B."/>
            <person name="Brettin T.S."/>
            <person name="Brinkac L.M."/>
            <person name="Bruce D."/>
            <person name="Creasy T."/>
            <person name="Daugherty S.C."/>
            <person name="Davidsen T.M."/>
            <person name="DeBoy R.T."/>
            <person name="Detter J.C."/>
            <person name="Dodson R.J."/>
            <person name="Durkin A.S."/>
            <person name="Ganapathy A."/>
            <person name="Gwinn-Giglio M."/>
            <person name="Han C.S."/>
            <person name="Khouri H."/>
            <person name="Kiss H."/>
            <person name="Kothari S.P."/>
            <person name="Madupu R."/>
            <person name="Nelson K.E."/>
            <person name="Nelson W.C."/>
            <person name="Paulsen I."/>
            <person name="Penn K."/>
            <person name="Ren Q."/>
            <person name="Rosovitz M.J."/>
            <person name="Selengut J.D."/>
            <person name="Shrivastava S."/>
            <person name="Sullivan S.A."/>
            <person name="Tapia R."/>
            <person name="Thompson L.S."/>
            <person name="Watkins K.L."/>
            <person name="Yang Q."/>
            <person name="Yu C."/>
            <person name="Zafar N."/>
            <person name="Zhou L."/>
            <person name="Kuske C.R."/>
        </authorList>
    </citation>
    <scope>NUCLEOTIDE SEQUENCE [LARGE SCALE GENOMIC DNA]</scope>
    <source>
        <strain evidence="2 3">Ellin345</strain>
    </source>
</reference>
<dbReference type="PROSITE" id="PS51061">
    <property type="entry name" value="R3H"/>
    <property type="match status" value="1"/>
</dbReference>
<keyword evidence="3" id="KW-1185">Reference proteome</keyword>
<dbReference type="EMBL" id="CP000360">
    <property type="protein sequence ID" value="ABF39221.1"/>
    <property type="molecule type" value="Genomic_DNA"/>
</dbReference>
<dbReference type="InterPro" id="IPR034079">
    <property type="entry name" value="R3H_KhpB"/>
</dbReference>
<dbReference type="Gene3D" id="3.30.1370.50">
    <property type="entry name" value="R3H-like domain"/>
    <property type="match status" value="1"/>
</dbReference>
<dbReference type="SMART" id="SM00393">
    <property type="entry name" value="R3H"/>
    <property type="match status" value="1"/>
</dbReference>
<dbReference type="STRING" id="204669.Acid345_0216"/>
<gene>
    <name evidence="2" type="ordered locus">Acid345_0216</name>
</gene>
<dbReference type="OrthoDB" id="9794483at2"/>
<evidence type="ECO:0000259" key="1">
    <source>
        <dbReference type="PROSITE" id="PS51061"/>
    </source>
</evidence>
<dbReference type="CDD" id="cd02644">
    <property type="entry name" value="R3H_jag"/>
    <property type="match status" value="1"/>
</dbReference>
<dbReference type="Gene3D" id="3.30.300.20">
    <property type="match status" value="1"/>
</dbReference>
<dbReference type="PANTHER" id="PTHR35800">
    <property type="entry name" value="PROTEIN JAG"/>
    <property type="match status" value="1"/>
</dbReference>